<organism evidence="2 3">
    <name type="scientific">Algoriphagus hitonicola</name>
    <dbReference type="NCBI Taxonomy" id="435880"/>
    <lineage>
        <taxon>Bacteria</taxon>
        <taxon>Pseudomonadati</taxon>
        <taxon>Bacteroidota</taxon>
        <taxon>Cytophagia</taxon>
        <taxon>Cytophagales</taxon>
        <taxon>Cyclobacteriaceae</taxon>
        <taxon>Algoriphagus</taxon>
    </lineage>
</organism>
<evidence type="ECO:0000259" key="1">
    <source>
        <dbReference type="Pfam" id="PF12708"/>
    </source>
</evidence>
<keyword evidence="3" id="KW-1185">Reference proteome</keyword>
<dbReference type="InterPro" id="IPR012334">
    <property type="entry name" value="Pectin_lyas_fold"/>
</dbReference>
<dbReference type="Pfam" id="PF12708">
    <property type="entry name" value="Pect-lyase_RHGA_epim"/>
    <property type="match status" value="1"/>
</dbReference>
<evidence type="ECO:0000313" key="3">
    <source>
        <dbReference type="Proteomes" id="UP000199642"/>
    </source>
</evidence>
<dbReference type="Gene3D" id="2.160.20.10">
    <property type="entry name" value="Single-stranded right-handed beta-helix, Pectin lyase-like"/>
    <property type="match status" value="1"/>
</dbReference>
<dbReference type="AlphaFoldDB" id="A0A1I2SXA3"/>
<name>A0A1I2SXA3_9BACT</name>
<dbReference type="STRING" id="435880.SAMN04487988_105108"/>
<feature type="domain" description="Rhamnogalacturonase A/B/Epimerase-like pectate lyase" evidence="1">
    <location>
        <begin position="32"/>
        <end position="241"/>
    </location>
</feature>
<gene>
    <name evidence="2" type="ORF">SAMN04487988_105108</name>
</gene>
<proteinExistence type="predicted"/>
<protein>
    <submittedName>
        <fullName evidence="2">Pectate lyase superfamily protein</fullName>
    </submittedName>
</protein>
<reference evidence="3" key="1">
    <citation type="submission" date="2016-10" db="EMBL/GenBank/DDBJ databases">
        <authorList>
            <person name="Varghese N."/>
            <person name="Submissions S."/>
        </authorList>
    </citation>
    <scope>NUCLEOTIDE SEQUENCE [LARGE SCALE GENOMIC DNA]</scope>
    <source>
        <strain evidence="3">DSM 19315</strain>
    </source>
</reference>
<dbReference type="RefSeq" id="WP_177188442.1">
    <property type="nucleotide sequence ID" value="NZ_FOPC01000005.1"/>
</dbReference>
<sequence>MKIYRSCSIVFLILLFPITVLGQIDYPSGSVVNILNYGANLNDGKTDATEAINKAIREHDLDLFQRKIIFFPEGTYLLSSSIHIDAINQEKLNGSGKSIIFQGAGKNHTYFRLRNKTFTDKENPKPVISTTGSDSVVEGYTNIAFMTSIFDLTVDIGENNPGAIGIRFIANNQGAIRDVDIVTSDKDNLGYTAIDMERAKIPGPALIKNVNIKGFDYGLRFGSLNYGMTLEDVKIRNYKMAGIFNDGHIISARKLKTENGNGPAIINKNKDGFLIFIDSEFQGIGPSGIENCGVLNLINVAFSGFEKISENIYVEGNFIKEFSSHDVNKIGDFNQKNFKILETPEVIRSNIRNWVNVLEFGYESGGDDAGPAIQKAIEFMNEPGNSEMNVLFFPWAEYKIETPVKVYGNVLKIDGNFASFFSSEEKDLEESAMFAIESTHYPELFIERFSVVPQNRRKMFPVFSNSSDKDLVLRHIYIGHGKAYENNNASGTLFIEDVCALSQVYYTKVEDPFEEAQPQFEFGNQTVFARQLDTEQRYTHLQSDGGNLWILGIKTEEPGVVIEAKNGANVWLYGGTILPSFKDIGDPIFKISNSDATVFAVEHIIKPKYEVLAFYNKIIETVNRDSPPLIMYKNEFFQRNEFGSIVQIIVSSKNFLDSGTVRPQRKTPI</sequence>
<dbReference type="InterPro" id="IPR024535">
    <property type="entry name" value="RHGA/B-epi-like_pectate_lyase"/>
</dbReference>
<dbReference type="InterPro" id="IPR011050">
    <property type="entry name" value="Pectin_lyase_fold/virulence"/>
</dbReference>
<dbReference type="EMBL" id="FOPC01000005">
    <property type="protein sequence ID" value="SFG57220.1"/>
    <property type="molecule type" value="Genomic_DNA"/>
</dbReference>
<evidence type="ECO:0000313" key="2">
    <source>
        <dbReference type="EMBL" id="SFG57220.1"/>
    </source>
</evidence>
<dbReference type="SUPFAM" id="SSF51126">
    <property type="entry name" value="Pectin lyase-like"/>
    <property type="match status" value="1"/>
</dbReference>
<keyword evidence="2" id="KW-0456">Lyase</keyword>
<dbReference type="GO" id="GO:0016829">
    <property type="term" value="F:lyase activity"/>
    <property type="evidence" value="ECO:0007669"/>
    <property type="project" value="UniProtKB-KW"/>
</dbReference>
<dbReference type="Proteomes" id="UP000199642">
    <property type="component" value="Unassembled WGS sequence"/>
</dbReference>
<accession>A0A1I2SXA3</accession>